<dbReference type="EMBL" id="CP009248">
    <property type="protein sequence ID" value="APT90929.1"/>
    <property type="molecule type" value="Genomic_DNA"/>
</dbReference>
<dbReference type="Proteomes" id="UP000185469">
    <property type="component" value="Chromosome"/>
</dbReference>
<dbReference type="STRING" id="1437874.CSPHI_07635"/>
<dbReference type="PANTHER" id="PTHR41773">
    <property type="entry name" value="GTP PYROPHOSPHATASE-RELATED"/>
    <property type="match status" value="1"/>
</dbReference>
<accession>A0A1L7CYG5</accession>
<dbReference type="PANTHER" id="PTHR41773:SF1">
    <property type="entry name" value="RELA_SPOT DOMAIN-CONTAINING PROTEIN"/>
    <property type="match status" value="1"/>
</dbReference>
<sequence>MAKAPTRLSGLHDRYGRWLAAHPDAADDFSEAIAELLSDAGIAFDAVTARVKTWRSLRAKARLRTADGAWRYPDPWADIHDLVGVRITTYHSHEIPDVLAVLGDSLDVLRTTDKTAETRVAGQLGYGSHHLVCRVGEGAPEGLAGYRGQHFEIQVRTVLQHAWAEFEHDIRYKSPEGPVDPRIDRAFSLAAGLIELADQQFDQIAAILDDAEDADLAEAADPGAGAAGAGEGAGDAGASGADEVRLGADTLPGLLTLLLPGTPRSKSEQYPWLEELLEANGVTTVGGLRELVDGERVAAVERALKYRFQPGHIRIVDDLLLSMHGQEHVDRTGRTGAHPKVRPDRLKGRLAQLRKAGVAPPAAGD</sequence>
<dbReference type="GO" id="GO:0016301">
    <property type="term" value="F:kinase activity"/>
    <property type="evidence" value="ECO:0007669"/>
    <property type="project" value="UniProtKB-KW"/>
</dbReference>
<dbReference type="AlphaFoldDB" id="A0A1L7CYG5"/>
<organism evidence="3 4">
    <name type="scientific">Corynebacterium sphenisci DSM 44792</name>
    <dbReference type="NCBI Taxonomy" id="1437874"/>
    <lineage>
        <taxon>Bacteria</taxon>
        <taxon>Bacillati</taxon>
        <taxon>Actinomycetota</taxon>
        <taxon>Actinomycetes</taxon>
        <taxon>Mycobacteriales</taxon>
        <taxon>Corynebacteriaceae</taxon>
        <taxon>Corynebacterium</taxon>
    </lineage>
</organism>
<proteinExistence type="predicted"/>
<keyword evidence="3" id="KW-0808">Transferase</keyword>
<feature type="compositionally biased region" description="Gly residues" evidence="1">
    <location>
        <begin position="225"/>
        <end position="237"/>
    </location>
</feature>
<dbReference type="CDD" id="cd05399">
    <property type="entry name" value="NT_Rel-Spo_like"/>
    <property type="match status" value="1"/>
</dbReference>
<dbReference type="GO" id="GO:0015969">
    <property type="term" value="P:guanosine tetraphosphate metabolic process"/>
    <property type="evidence" value="ECO:0007669"/>
    <property type="project" value="InterPro"/>
</dbReference>
<keyword evidence="4" id="KW-1185">Reference proteome</keyword>
<dbReference type="SUPFAM" id="SSF81301">
    <property type="entry name" value="Nucleotidyltransferase"/>
    <property type="match status" value="1"/>
</dbReference>
<feature type="domain" description="RelA/SpoT" evidence="2">
    <location>
        <begin position="49"/>
        <end position="178"/>
    </location>
</feature>
<evidence type="ECO:0000256" key="1">
    <source>
        <dbReference type="SAM" id="MobiDB-lite"/>
    </source>
</evidence>
<dbReference type="Pfam" id="PF04607">
    <property type="entry name" value="RelA_SpoT"/>
    <property type="match status" value="1"/>
</dbReference>
<name>A0A1L7CYG5_9CORY</name>
<reference evidence="3 4" key="1">
    <citation type="submission" date="2014-08" db="EMBL/GenBank/DDBJ databases">
        <title>Complete genome sequence of Corynebacterium sphenisci CECT 5990(T) (=DSM 44792(T)), isolated from healthy wild penguins.</title>
        <authorList>
            <person name="Ruckert C."/>
            <person name="Albersmeier A."/>
            <person name="Winkler A."/>
            <person name="Kalinowski J."/>
        </authorList>
    </citation>
    <scope>NUCLEOTIDE SEQUENCE [LARGE SCALE GENOMIC DNA]</scope>
    <source>
        <strain evidence="3 4">DSM 44792</strain>
    </source>
</reference>
<dbReference type="RefSeq" id="WP_075692188.1">
    <property type="nucleotide sequence ID" value="NZ_CP009248.1"/>
</dbReference>
<keyword evidence="3" id="KW-0418">Kinase</keyword>
<dbReference type="OrthoDB" id="9801824at2"/>
<protein>
    <submittedName>
        <fullName evidence="3">GTP pyrophosphokinase</fullName>
    </submittedName>
</protein>
<evidence type="ECO:0000259" key="2">
    <source>
        <dbReference type="SMART" id="SM00954"/>
    </source>
</evidence>
<dbReference type="Gene3D" id="1.10.287.860">
    <property type="entry name" value="Nucleotidyltransferase"/>
    <property type="match status" value="1"/>
</dbReference>
<gene>
    <name evidence="3" type="ORF">CSPHI_07635</name>
</gene>
<evidence type="ECO:0000313" key="3">
    <source>
        <dbReference type="EMBL" id="APT90929.1"/>
    </source>
</evidence>
<dbReference type="Gene3D" id="3.30.460.10">
    <property type="entry name" value="Beta Polymerase, domain 2"/>
    <property type="match status" value="1"/>
</dbReference>
<dbReference type="SMART" id="SM00954">
    <property type="entry name" value="RelA_SpoT"/>
    <property type="match status" value="1"/>
</dbReference>
<feature type="region of interest" description="Disordered" evidence="1">
    <location>
        <begin position="221"/>
        <end position="241"/>
    </location>
</feature>
<dbReference type="InterPro" id="IPR043519">
    <property type="entry name" value="NT_sf"/>
</dbReference>
<evidence type="ECO:0000313" key="4">
    <source>
        <dbReference type="Proteomes" id="UP000185469"/>
    </source>
</evidence>
<dbReference type="InterPro" id="IPR007685">
    <property type="entry name" value="RelA_SpoT"/>
</dbReference>
<dbReference type="KEGG" id="csph:CSPHI_07635"/>